<dbReference type="EMBL" id="VEVO01000026">
    <property type="protein sequence ID" value="KAF0022451.1"/>
    <property type="molecule type" value="Genomic_DNA"/>
</dbReference>
<feature type="active site" description="Glycyl thioester intermediate" evidence="3">
    <location>
        <position position="455"/>
    </location>
</feature>
<dbReference type="InterPro" id="IPR029071">
    <property type="entry name" value="Ubiquitin-like_domsf"/>
</dbReference>
<organism evidence="5 6">
    <name type="scientific">Scophthalmus maximus</name>
    <name type="common">Turbot</name>
    <name type="synonym">Psetta maxima</name>
    <dbReference type="NCBI Taxonomy" id="52904"/>
    <lineage>
        <taxon>Eukaryota</taxon>
        <taxon>Metazoa</taxon>
        <taxon>Chordata</taxon>
        <taxon>Craniata</taxon>
        <taxon>Vertebrata</taxon>
        <taxon>Euteleostomi</taxon>
        <taxon>Actinopterygii</taxon>
        <taxon>Neopterygii</taxon>
        <taxon>Teleostei</taxon>
        <taxon>Neoteleostei</taxon>
        <taxon>Acanthomorphata</taxon>
        <taxon>Carangaria</taxon>
        <taxon>Pleuronectiformes</taxon>
        <taxon>Pleuronectoidei</taxon>
        <taxon>Scophthalmidae</taxon>
        <taxon>Scophthalmus</taxon>
    </lineage>
</organism>
<dbReference type="InterPro" id="IPR035983">
    <property type="entry name" value="Hect_E3_ubiquitin_ligase"/>
</dbReference>
<keyword evidence="1" id="KW-0808">Transferase</keyword>
<dbReference type="SUPFAM" id="SSF56204">
    <property type="entry name" value="Hect, E3 ligase catalytic domain"/>
    <property type="match status" value="1"/>
</dbReference>
<dbReference type="Proteomes" id="UP000438429">
    <property type="component" value="Unassembled WGS sequence"/>
</dbReference>
<comment type="caution">
    <text evidence="5">The sequence shown here is derived from an EMBL/GenBank/DDBJ whole genome shotgun (WGS) entry which is preliminary data.</text>
</comment>
<evidence type="ECO:0000256" key="3">
    <source>
        <dbReference type="PROSITE-ProRule" id="PRU00104"/>
    </source>
</evidence>
<reference evidence="5 6" key="1">
    <citation type="submission" date="2019-06" db="EMBL/GenBank/DDBJ databases">
        <title>Draft genomes of female and male turbot (Scophthalmus maximus).</title>
        <authorList>
            <person name="Xu H."/>
            <person name="Xu X.-W."/>
            <person name="Shao C."/>
            <person name="Chen S."/>
        </authorList>
    </citation>
    <scope>NUCLEOTIDE SEQUENCE [LARGE SCALE GENOMIC DNA]</scope>
    <source>
        <strain evidence="5">Ysfricsl-2016a</strain>
        <tissue evidence="5">Blood</tissue>
    </source>
</reference>
<accession>A0A6A4RTB8</accession>
<feature type="domain" description="HECT" evidence="4">
    <location>
        <begin position="416"/>
        <end position="487"/>
    </location>
</feature>
<evidence type="ECO:0000256" key="1">
    <source>
        <dbReference type="ARBA" id="ARBA00022679"/>
    </source>
</evidence>
<protein>
    <recommendedName>
        <fullName evidence="4">HECT domain-containing protein</fullName>
    </recommendedName>
</protein>
<keyword evidence="2 3" id="KW-0833">Ubl conjugation pathway</keyword>
<evidence type="ECO:0000313" key="6">
    <source>
        <dbReference type="Proteomes" id="UP000438429"/>
    </source>
</evidence>
<dbReference type="GO" id="GO:0004842">
    <property type="term" value="F:ubiquitin-protein transferase activity"/>
    <property type="evidence" value="ECO:0007669"/>
    <property type="project" value="InterPro"/>
</dbReference>
<dbReference type="PROSITE" id="PS50237">
    <property type="entry name" value="HECT"/>
    <property type="match status" value="1"/>
</dbReference>
<evidence type="ECO:0000313" key="5">
    <source>
        <dbReference type="EMBL" id="KAF0022451.1"/>
    </source>
</evidence>
<sequence length="487" mass="54852">MFDSEEAPARPAKTVYHVKIRFGFIQNPWDTICMARPGSEIRKIMVALSASEAEFTDKLKREFPEVQDTPFHLCKVDRRRRIIPLNLTSICPSAIKACPEVGRSAIYIRPNEIHEEDPQGDSEDAVNTFVLLNCHHTHKYTQKYVTLEPMNLPAWRALRQEQDEEFHQSLSIDQERAIEDRVDLINSVEEPVDGVELHCKFPDGRISNRRFYLSQPFQHLVAFVRTDEKASEVFTLQRAMSPTAIYSNCAGAIVDQGIDGPFTLYVLWLSSSQVRIATATTLKEAREAVNDASEELSLMGSLCFLKKLEERDEQVTAVLGFYTEGRVHTPLQQFREGLSVFCVLAAMEEHCDVLAPVFLADQKTLCASDVVALFVTRSFSLAGSNRKRAELKTIAYWRDWLLQVEDGASPLSLGDILIFSTGLDKIPAMGFPTQPELEFLHPEDGLTMFPMANTCGPVLRLPVQPTFPKFESAMEMEIGGAVQFGIQ</sequence>
<dbReference type="SUPFAM" id="SSF54236">
    <property type="entry name" value="Ubiquitin-like"/>
    <property type="match status" value="1"/>
</dbReference>
<dbReference type="Gene3D" id="3.30.2410.10">
    <property type="entry name" value="Hect, E3 ligase catalytic domain"/>
    <property type="match status" value="1"/>
</dbReference>
<evidence type="ECO:0000256" key="2">
    <source>
        <dbReference type="ARBA" id="ARBA00022786"/>
    </source>
</evidence>
<name>A0A6A4RTB8_SCOMX</name>
<evidence type="ECO:0000259" key="4">
    <source>
        <dbReference type="PROSITE" id="PS50237"/>
    </source>
</evidence>
<dbReference type="InterPro" id="IPR000569">
    <property type="entry name" value="HECT_dom"/>
</dbReference>
<proteinExistence type="predicted"/>
<dbReference type="AlphaFoldDB" id="A0A6A4RTB8"/>
<gene>
    <name evidence="5" type="ORF">F2P81_025264</name>
</gene>